<dbReference type="InterPro" id="IPR029498">
    <property type="entry name" value="HeLo_dom"/>
</dbReference>
<dbReference type="SUPFAM" id="SSF54236">
    <property type="entry name" value="Ubiquitin-like"/>
    <property type="match status" value="1"/>
</dbReference>
<feature type="domain" description="Ras-associating" evidence="1">
    <location>
        <begin position="333"/>
        <end position="413"/>
    </location>
</feature>
<dbReference type="Gene3D" id="1.20.120.1020">
    <property type="entry name" value="Prion-inhibition and propagation, HeLo domain"/>
    <property type="match status" value="1"/>
</dbReference>
<dbReference type="EMBL" id="JAUBYV010000010">
    <property type="protein sequence ID" value="KAK2624445.1"/>
    <property type="molecule type" value="Genomic_DNA"/>
</dbReference>
<dbReference type="InterPro" id="IPR029071">
    <property type="entry name" value="Ubiquitin-like_domsf"/>
</dbReference>
<name>A0AAD9SVH3_9HELO</name>
<evidence type="ECO:0000313" key="3">
    <source>
        <dbReference type="Proteomes" id="UP001285354"/>
    </source>
</evidence>
<reference evidence="2" key="1">
    <citation type="submission" date="2023-06" db="EMBL/GenBank/DDBJ databases">
        <title>Draft genome of Marssonina rosae.</title>
        <authorList>
            <person name="Cheng Q."/>
        </authorList>
    </citation>
    <scope>NUCLEOTIDE SEQUENCE</scope>
    <source>
        <strain evidence="2">R4</strain>
    </source>
</reference>
<evidence type="ECO:0000259" key="1">
    <source>
        <dbReference type="PROSITE" id="PS50200"/>
    </source>
</evidence>
<evidence type="ECO:0000313" key="2">
    <source>
        <dbReference type="EMBL" id="KAK2624445.1"/>
    </source>
</evidence>
<dbReference type="Proteomes" id="UP001285354">
    <property type="component" value="Unassembled WGS sequence"/>
</dbReference>
<dbReference type="SMART" id="SM00314">
    <property type="entry name" value="RA"/>
    <property type="match status" value="1"/>
</dbReference>
<dbReference type="Pfam" id="PF00788">
    <property type="entry name" value="RA"/>
    <property type="match status" value="1"/>
</dbReference>
<dbReference type="Pfam" id="PF14479">
    <property type="entry name" value="HeLo"/>
    <property type="match status" value="1"/>
</dbReference>
<comment type="caution">
    <text evidence="2">The sequence shown here is derived from an EMBL/GenBank/DDBJ whole genome shotgun (WGS) entry which is preliminary data.</text>
</comment>
<dbReference type="AlphaFoldDB" id="A0AAD9SVH3"/>
<keyword evidence="3" id="KW-1185">Reference proteome</keyword>
<dbReference type="Pfam" id="PF08518">
    <property type="entry name" value="GIT_SHD"/>
    <property type="match status" value="2"/>
</dbReference>
<dbReference type="InterPro" id="IPR013724">
    <property type="entry name" value="GIT_SHD"/>
</dbReference>
<proteinExistence type="predicted"/>
<accession>A0AAD9SVH3</accession>
<dbReference type="CDD" id="cd01786">
    <property type="entry name" value="RA_STE50"/>
    <property type="match status" value="1"/>
</dbReference>
<gene>
    <name evidence="2" type="ORF">QTJ16_006395</name>
</gene>
<protein>
    <recommendedName>
        <fullName evidence="1">Ras-associating domain-containing protein</fullName>
    </recommendedName>
</protein>
<dbReference type="PANTHER" id="PTHR21601:SF0">
    <property type="entry name" value="PROTEIN SPA2-RELATED"/>
    <property type="match status" value="1"/>
</dbReference>
<dbReference type="PANTHER" id="PTHR21601">
    <property type="entry name" value="SPA2 PROTEIN"/>
    <property type="match status" value="1"/>
</dbReference>
<dbReference type="InterPro" id="IPR038305">
    <property type="entry name" value="HeLo_sf"/>
</dbReference>
<sequence length="432" mass="49159">MNENTEKYIGACRSVEKLPTTTAVTSVSQRMKDNQKQKSLRAITKWAVFDKKKFDQKLKKLKGLADGLEEVSKAANITRKEPRAQSLVIHSRGHPPSYSFGSLSLDRIRDVATPAITPYRRGYISRQEREFAKHYGDLKLHAKPFSHAEESRRIRTQEKLLKLTDTQLDELQVDVYDELCRRDQDAASPPFLQHNLSYHSKRNQARQEISSLPSHRFQDLIMDLVFELERRFSFLRSQIFPEVELASHLSDPFSTPRNSITRRYNSVFPPGSPHLAAHRTLNHVYVATHLGTRPRLVSRFSQSSTAFGNMRQSMTTIPRADAAALFLAQGPISSTSSEISKSLPVSMEDTTLKVLPKALKKYNINAPWKQYTLYIVYSNKERCLGMDEKPLVLFKKLENEGKAPIFILRKTSSAMGAPTEPNPVDDSQRASL</sequence>
<dbReference type="PROSITE" id="PS50200">
    <property type="entry name" value="RA"/>
    <property type="match status" value="1"/>
</dbReference>
<organism evidence="2 3">
    <name type="scientific">Diplocarpon rosae</name>
    <dbReference type="NCBI Taxonomy" id="946125"/>
    <lineage>
        <taxon>Eukaryota</taxon>
        <taxon>Fungi</taxon>
        <taxon>Dikarya</taxon>
        <taxon>Ascomycota</taxon>
        <taxon>Pezizomycotina</taxon>
        <taxon>Leotiomycetes</taxon>
        <taxon>Helotiales</taxon>
        <taxon>Drepanopezizaceae</taxon>
        <taxon>Diplocarpon</taxon>
    </lineage>
</organism>
<dbReference type="GO" id="GO:0005078">
    <property type="term" value="F:MAP-kinase scaffold activity"/>
    <property type="evidence" value="ECO:0007669"/>
    <property type="project" value="TreeGrafter"/>
</dbReference>
<dbReference type="InterPro" id="IPR039892">
    <property type="entry name" value="Spa2/Sph1"/>
</dbReference>
<dbReference type="InterPro" id="IPR000159">
    <property type="entry name" value="RA_dom"/>
</dbReference>
<dbReference type="Gene3D" id="3.10.20.90">
    <property type="entry name" value="Phosphatidylinositol 3-kinase Catalytic Subunit, Chain A, domain 1"/>
    <property type="match status" value="1"/>
</dbReference>
<dbReference type="SMART" id="SM00555">
    <property type="entry name" value="GIT"/>
    <property type="match status" value="2"/>
</dbReference>